<dbReference type="RefSeq" id="WP_126764843.1">
    <property type="nucleotide sequence ID" value="NZ_PIPJ01000001.1"/>
</dbReference>
<dbReference type="CDD" id="cd03230">
    <property type="entry name" value="ABC_DR_subfamily_A"/>
    <property type="match status" value="1"/>
</dbReference>
<dbReference type="GO" id="GO:0016887">
    <property type="term" value="F:ATP hydrolysis activity"/>
    <property type="evidence" value="ECO:0007669"/>
    <property type="project" value="InterPro"/>
</dbReference>
<evidence type="ECO:0000256" key="2">
    <source>
        <dbReference type="ARBA" id="ARBA00022741"/>
    </source>
</evidence>
<reference evidence="6" key="1">
    <citation type="journal article" date="2018" name="Front. Microbiol.">
        <title>Genome-Based Analysis Reveals the Taxonomy and Diversity of the Family Idiomarinaceae.</title>
        <authorList>
            <person name="Liu Y."/>
            <person name="Lai Q."/>
            <person name="Shao Z."/>
        </authorList>
    </citation>
    <scope>NUCLEOTIDE SEQUENCE [LARGE SCALE GENOMIC DNA]</scope>
    <source>
        <strain evidence="6">GBPy7</strain>
    </source>
</reference>
<proteinExistence type="predicted"/>
<evidence type="ECO:0000259" key="4">
    <source>
        <dbReference type="PROSITE" id="PS50893"/>
    </source>
</evidence>
<dbReference type="SUPFAM" id="SSF52540">
    <property type="entry name" value="P-loop containing nucleoside triphosphate hydrolases"/>
    <property type="match status" value="1"/>
</dbReference>
<dbReference type="Pfam" id="PF00005">
    <property type="entry name" value="ABC_tran"/>
    <property type="match status" value="1"/>
</dbReference>
<sequence>MASQVTQKPALYIRSLTKYYGKKLALNQVSLRAYSGEVIAVLGKNGAGKTTTLHCALGLHEFNCEHMEILGEVSTHSERSLSLKARIGVMMQVGSANANLTVFEQLDLFCSYYPGGYTPAELLEIFSLQKIAHQRFGKLSGGQRQQVLFALALAGKPDLLFLDEPTVGMDIEARHLLWRQINALKEQGCAIVLTTHYIEEAERLADRVAIIHKGKVMQEDTLAAVIGDQQSLEEAYLSFIKEQAHGSR</sequence>
<dbReference type="SMART" id="SM00382">
    <property type="entry name" value="AAA"/>
    <property type="match status" value="1"/>
</dbReference>
<comment type="caution">
    <text evidence="5">The sequence shown here is derived from an EMBL/GenBank/DDBJ whole genome shotgun (WGS) entry which is preliminary data.</text>
</comment>
<dbReference type="PANTHER" id="PTHR42711:SF17">
    <property type="entry name" value="ABC TRANSPORTER ATP-BINDING PROTEIN"/>
    <property type="match status" value="1"/>
</dbReference>
<feature type="domain" description="ABC transporter" evidence="4">
    <location>
        <begin position="11"/>
        <end position="238"/>
    </location>
</feature>
<evidence type="ECO:0000256" key="1">
    <source>
        <dbReference type="ARBA" id="ARBA00022448"/>
    </source>
</evidence>
<dbReference type="PROSITE" id="PS50893">
    <property type="entry name" value="ABC_TRANSPORTER_2"/>
    <property type="match status" value="1"/>
</dbReference>
<protein>
    <submittedName>
        <fullName evidence="5">ABC transporter ATP-binding protein</fullName>
    </submittedName>
</protein>
<accession>A0A432W239</accession>
<dbReference type="Gene3D" id="3.40.50.300">
    <property type="entry name" value="P-loop containing nucleotide triphosphate hydrolases"/>
    <property type="match status" value="1"/>
</dbReference>
<dbReference type="InterPro" id="IPR003439">
    <property type="entry name" value="ABC_transporter-like_ATP-bd"/>
</dbReference>
<dbReference type="EMBL" id="PIPJ01000001">
    <property type="protein sequence ID" value="RUO23300.1"/>
    <property type="molecule type" value="Genomic_DNA"/>
</dbReference>
<dbReference type="Proteomes" id="UP000288395">
    <property type="component" value="Unassembled WGS sequence"/>
</dbReference>
<evidence type="ECO:0000313" key="5">
    <source>
        <dbReference type="EMBL" id="RUO23300.1"/>
    </source>
</evidence>
<organism evidence="5 6">
    <name type="scientific">Aliidiomarina iranensis</name>
    <dbReference type="NCBI Taxonomy" id="1434071"/>
    <lineage>
        <taxon>Bacteria</taxon>
        <taxon>Pseudomonadati</taxon>
        <taxon>Pseudomonadota</taxon>
        <taxon>Gammaproteobacteria</taxon>
        <taxon>Alteromonadales</taxon>
        <taxon>Idiomarinaceae</taxon>
        <taxon>Aliidiomarina</taxon>
    </lineage>
</organism>
<name>A0A432W239_9GAMM</name>
<dbReference type="GO" id="GO:0005524">
    <property type="term" value="F:ATP binding"/>
    <property type="evidence" value="ECO:0007669"/>
    <property type="project" value="UniProtKB-KW"/>
</dbReference>
<dbReference type="InterPro" id="IPR050763">
    <property type="entry name" value="ABC_transporter_ATP-binding"/>
</dbReference>
<keyword evidence="1" id="KW-0813">Transport</keyword>
<dbReference type="OrthoDB" id="9775490at2"/>
<keyword evidence="6" id="KW-1185">Reference proteome</keyword>
<dbReference type="InterPro" id="IPR003593">
    <property type="entry name" value="AAA+_ATPase"/>
</dbReference>
<gene>
    <name evidence="5" type="ORF">CWE08_01215</name>
</gene>
<evidence type="ECO:0000256" key="3">
    <source>
        <dbReference type="ARBA" id="ARBA00022840"/>
    </source>
</evidence>
<keyword evidence="3 5" id="KW-0067">ATP-binding</keyword>
<evidence type="ECO:0000313" key="6">
    <source>
        <dbReference type="Proteomes" id="UP000288395"/>
    </source>
</evidence>
<dbReference type="AlphaFoldDB" id="A0A432W239"/>
<dbReference type="PANTHER" id="PTHR42711">
    <property type="entry name" value="ABC TRANSPORTER ATP-BINDING PROTEIN"/>
    <property type="match status" value="1"/>
</dbReference>
<keyword evidence="2" id="KW-0547">Nucleotide-binding</keyword>
<dbReference type="InterPro" id="IPR027417">
    <property type="entry name" value="P-loop_NTPase"/>
</dbReference>